<accession>A0A3S0H226</accession>
<gene>
    <name evidence="2" type="ORF">EJV47_21240</name>
</gene>
<evidence type="ECO:0008006" key="4">
    <source>
        <dbReference type="Google" id="ProtNLM"/>
    </source>
</evidence>
<feature type="signal peptide" evidence="1">
    <location>
        <begin position="1"/>
        <end position="18"/>
    </location>
</feature>
<dbReference type="AlphaFoldDB" id="A0A3S0H226"/>
<reference evidence="2 3" key="1">
    <citation type="submission" date="2018-12" db="EMBL/GenBank/DDBJ databases">
        <title>Hymenobacter gummosus sp. nov., isolated from a spring.</title>
        <authorList>
            <person name="Nie L."/>
        </authorList>
    </citation>
    <scope>NUCLEOTIDE SEQUENCE [LARGE SCALE GENOMIC DNA]</scope>
    <source>
        <strain evidence="2 3">KCTC 52166</strain>
    </source>
</reference>
<keyword evidence="3" id="KW-1185">Reference proteome</keyword>
<name>A0A3S0H226_9BACT</name>
<dbReference type="OrthoDB" id="763376at2"/>
<proteinExistence type="predicted"/>
<keyword evidence="1" id="KW-0732">Signal</keyword>
<sequence>MTRLFPALAIGLALTACSANNSHDGEQAAAAVPAVSTQPESNSAATVLTDTTKVKTWLTGVIEDYANNENPNVGFEHLSKAMTDDYHTYKQDAINLEYDSSDSAMTEEDFKKKWQGKYNTELVGNGGYLISAQDNGKVEVTKCNFIKHLDQEASL</sequence>
<evidence type="ECO:0000256" key="1">
    <source>
        <dbReference type="SAM" id="SignalP"/>
    </source>
</evidence>
<evidence type="ECO:0000313" key="2">
    <source>
        <dbReference type="EMBL" id="RTQ46481.1"/>
    </source>
</evidence>
<dbReference type="PROSITE" id="PS51257">
    <property type="entry name" value="PROKAR_LIPOPROTEIN"/>
    <property type="match status" value="1"/>
</dbReference>
<feature type="chain" id="PRO_5018536971" description="Lipoprotein" evidence="1">
    <location>
        <begin position="19"/>
        <end position="155"/>
    </location>
</feature>
<organism evidence="2 3">
    <name type="scientific">Hymenobacter gummosus</name>
    <dbReference type="NCBI Taxonomy" id="1776032"/>
    <lineage>
        <taxon>Bacteria</taxon>
        <taxon>Pseudomonadati</taxon>
        <taxon>Bacteroidota</taxon>
        <taxon>Cytophagia</taxon>
        <taxon>Cytophagales</taxon>
        <taxon>Hymenobacteraceae</taxon>
        <taxon>Hymenobacter</taxon>
    </lineage>
</organism>
<dbReference type="EMBL" id="RXOF01000015">
    <property type="protein sequence ID" value="RTQ46481.1"/>
    <property type="molecule type" value="Genomic_DNA"/>
</dbReference>
<dbReference type="Proteomes" id="UP000282184">
    <property type="component" value="Unassembled WGS sequence"/>
</dbReference>
<protein>
    <recommendedName>
        <fullName evidence="4">Lipoprotein</fullName>
    </recommendedName>
</protein>
<evidence type="ECO:0000313" key="3">
    <source>
        <dbReference type="Proteomes" id="UP000282184"/>
    </source>
</evidence>
<dbReference type="RefSeq" id="WP_126695226.1">
    <property type="nucleotide sequence ID" value="NZ_RXOF01000015.1"/>
</dbReference>
<comment type="caution">
    <text evidence="2">The sequence shown here is derived from an EMBL/GenBank/DDBJ whole genome shotgun (WGS) entry which is preliminary data.</text>
</comment>